<keyword evidence="5" id="KW-0663">Pyridoxal phosphate</keyword>
<comment type="similarity">
    <text evidence="2">Belongs to the class-III pyridoxal-phosphate-dependent aminotransferase family.</text>
</comment>
<evidence type="ECO:0000256" key="3">
    <source>
        <dbReference type="ARBA" id="ARBA00022576"/>
    </source>
</evidence>
<comment type="caution">
    <text evidence="6">The sequence shown here is derived from an EMBL/GenBank/DDBJ whole genome shotgun (WGS) entry which is preliminary data.</text>
</comment>
<dbReference type="InterPro" id="IPR015422">
    <property type="entry name" value="PyrdxlP-dep_Trfase_small"/>
</dbReference>
<dbReference type="Gene3D" id="3.40.640.10">
    <property type="entry name" value="Type I PLP-dependent aspartate aminotransferase-like (Major domain)"/>
    <property type="match status" value="1"/>
</dbReference>
<dbReference type="InterPro" id="IPR015421">
    <property type="entry name" value="PyrdxlP-dep_Trfase_major"/>
</dbReference>
<dbReference type="GO" id="GO:0008483">
    <property type="term" value="F:transaminase activity"/>
    <property type="evidence" value="ECO:0007669"/>
    <property type="project" value="UniProtKB-KW"/>
</dbReference>
<comment type="cofactor">
    <cofactor evidence="1">
        <name>pyridoxal 5'-phosphate</name>
        <dbReference type="ChEBI" id="CHEBI:597326"/>
    </cofactor>
</comment>
<protein>
    <recommendedName>
        <fullName evidence="8">Acetylornithine transaminase</fullName>
    </recommendedName>
</protein>
<evidence type="ECO:0000256" key="1">
    <source>
        <dbReference type="ARBA" id="ARBA00001933"/>
    </source>
</evidence>
<gene>
    <name evidence="6" type="ORF">QBZ16_000612</name>
</gene>
<dbReference type="InterPro" id="IPR050103">
    <property type="entry name" value="Class-III_PLP-dep_AT"/>
</dbReference>
<dbReference type="GO" id="GO:0009570">
    <property type="term" value="C:chloroplast stroma"/>
    <property type="evidence" value="ECO:0007669"/>
    <property type="project" value="TreeGrafter"/>
</dbReference>
<accession>A0AAD9IN24</accession>
<evidence type="ECO:0000256" key="2">
    <source>
        <dbReference type="ARBA" id="ARBA00008954"/>
    </source>
</evidence>
<dbReference type="InterPro" id="IPR005814">
    <property type="entry name" value="Aminotrans_3"/>
</dbReference>
<evidence type="ECO:0000313" key="7">
    <source>
        <dbReference type="Proteomes" id="UP001255856"/>
    </source>
</evidence>
<reference evidence="6" key="1">
    <citation type="submission" date="2021-01" db="EMBL/GenBank/DDBJ databases">
        <authorList>
            <person name="Eckstrom K.M.E."/>
        </authorList>
    </citation>
    <scope>NUCLEOTIDE SEQUENCE</scope>
    <source>
        <strain evidence="6">UVCC 0001</strain>
    </source>
</reference>
<dbReference type="AlphaFoldDB" id="A0AAD9IN24"/>
<proteinExistence type="inferred from homology"/>
<dbReference type="PANTHER" id="PTHR11986">
    <property type="entry name" value="AMINOTRANSFERASE CLASS III"/>
    <property type="match status" value="1"/>
</dbReference>
<evidence type="ECO:0000256" key="4">
    <source>
        <dbReference type="ARBA" id="ARBA00022679"/>
    </source>
</evidence>
<dbReference type="SUPFAM" id="SSF53383">
    <property type="entry name" value="PLP-dependent transferases"/>
    <property type="match status" value="1"/>
</dbReference>
<sequence length="175" mass="17957">MHVGLGRTGHLFAYERSGVTPDLLTLAKPLAGGLPIGAVLLTQRVADAMAPGDHGSTFAGNPLVCRAAVTTLDIIREPAFLADVRRKGDALRAGLEAALAGNPHVKEVRGAGLIVGIQLDQPAGAVVDAAREQGLLIITAGKGDVVRLVPPLVVTDEQIQFAIDVIGKAAAKVLA</sequence>
<dbReference type="GO" id="GO:0042802">
    <property type="term" value="F:identical protein binding"/>
    <property type="evidence" value="ECO:0007669"/>
    <property type="project" value="TreeGrafter"/>
</dbReference>
<dbReference type="GO" id="GO:0030170">
    <property type="term" value="F:pyridoxal phosphate binding"/>
    <property type="evidence" value="ECO:0007669"/>
    <property type="project" value="InterPro"/>
</dbReference>
<evidence type="ECO:0008006" key="8">
    <source>
        <dbReference type="Google" id="ProtNLM"/>
    </source>
</evidence>
<dbReference type="Gene3D" id="3.90.1150.10">
    <property type="entry name" value="Aspartate Aminotransferase, domain 1"/>
    <property type="match status" value="1"/>
</dbReference>
<keyword evidence="3" id="KW-0032">Aminotransferase</keyword>
<dbReference type="EMBL" id="JASFZW010000001">
    <property type="protein sequence ID" value="KAK2080758.1"/>
    <property type="molecule type" value="Genomic_DNA"/>
</dbReference>
<evidence type="ECO:0000313" key="6">
    <source>
        <dbReference type="EMBL" id="KAK2080758.1"/>
    </source>
</evidence>
<keyword evidence="7" id="KW-1185">Reference proteome</keyword>
<keyword evidence="4" id="KW-0808">Transferase</keyword>
<organism evidence="6 7">
    <name type="scientific">Prototheca wickerhamii</name>
    <dbReference type="NCBI Taxonomy" id="3111"/>
    <lineage>
        <taxon>Eukaryota</taxon>
        <taxon>Viridiplantae</taxon>
        <taxon>Chlorophyta</taxon>
        <taxon>core chlorophytes</taxon>
        <taxon>Trebouxiophyceae</taxon>
        <taxon>Chlorellales</taxon>
        <taxon>Chlorellaceae</taxon>
        <taxon>Prototheca</taxon>
    </lineage>
</organism>
<evidence type="ECO:0000256" key="5">
    <source>
        <dbReference type="ARBA" id="ARBA00022898"/>
    </source>
</evidence>
<dbReference type="Proteomes" id="UP001255856">
    <property type="component" value="Unassembled WGS sequence"/>
</dbReference>
<dbReference type="InterPro" id="IPR015424">
    <property type="entry name" value="PyrdxlP-dep_Trfase"/>
</dbReference>
<dbReference type="PANTHER" id="PTHR11986:SF79">
    <property type="entry name" value="ACETYLORNITHINE AMINOTRANSFERASE, MITOCHONDRIAL"/>
    <property type="match status" value="1"/>
</dbReference>
<dbReference type="Pfam" id="PF00202">
    <property type="entry name" value="Aminotran_3"/>
    <property type="match status" value="1"/>
</dbReference>
<name>A0AAD9IN24_PROWI</name>